<name>A0A438CE43_VITVI</name>
<feature type="region of interest" description="Disordered" evidence="1">
    <location>
        <begin position="95"/>
        <end position="156"/>
    </location>
</feature>
<feature type="compositionally biased region" description="Pro residues" evidence="1">
    <location>
        <begin position="115"/>
        <end position="131"/>
    </location>
</feature>
<comment type="caution">
    <text evidence="2">The sequence shown here is derived from an EMBL/GenBank/DDBJ whole genome shotgun (WGS) entry which is preliminary data.</text>
</comment>
<gene>
    <name evidence="2" type="ORF">CK203_112631</name>
</gene>
<evidence type="ECO:0000256" key="1">
    <source>
        <dbReference type="SAM" id="MobiDB-lite"/>
    </source>
</evidence>
<reference evidence="2 3" key="1">
    <citation type="journal article" date="2018" name="PLoS Genet.">
        <title>Population sequencing reveals clonal diversity and ancestral inbreeding in the grapevine cultivar Chardonnay.</title>
        <authorList>
            <person name="Roach M.J."/>
            <person name="Johnson D.L."/>
            <person name="Bohlmann J."/>
            <person name="van Vuuren H.J."/>
            <person name="Jones S.J."/>
            <person name="Pretorius I.S."/>
            <person name="Schmidt S.A."/>
            <person name="Borneman A.R."/>
        </authorList>
    </citation>
    <scope>NUCLEOTIDE SEQUENCE [LARGE SCALE GENOMIC DNA]</scope>
    <source>
        <strain evidence="3">cv. Chardonnay</strain>
        <tissue evidence="2">Leaf</tissue>
    </source>
</reference>
<organism evidence="2 3">
    <name type="scientific">Vitis vinifera</name>
    <name type="common">Grape</name>
    <dbReference type="NCBI Taxonomy" id="29760"/>
    <lineage>
        <taxon>Eukaryota</taxon>
        <taxon>Viridiplantae</taxon>
        <taxon>Streptophyta</taxon>
        <taxon>Embryophyta</taxon>
        <taxon>Tracheophyta</taxon>
        <taxon>Spermatophyta</taxon>
        <taxon>Magnoliopsida</taxon>
        <taxon>eudicotyledons</taxon>
        <taxon>Gunneridae</taxon>
        <taxon>Pentapetalae</taxon>
        <taxon>rosids</taxon>
        <taxon>Vitales</taxon>
        <taxon>Vitaceae</taxon>
        <taxon>Viteae</taxon>
        <taxon>Vitis</taxon>
    </lineage>
</organism>
<sequence>MRRRFGTRVPLRSTGALICSCETHCEVHSNINFAAAKRIAKLLRKWHFAAKLAFCCETQTDPYCHLFLEPHRPSLRSSSPISNVGQISVSKWREPEGQVFSPSSRKRSLRKEPVPDPIPEPSQPKAIPPPVKPRRQSLRQTLPYQVRGRPLQKSQG</sequence>
<evidence type="ECO:0000313" key="3">
    <source>
        <dbReference type="Proteomes" id="UP000288805"/>
    </source>
</evidence>
<dbReference type="AlphaFoldDB" id="A0A438CE43"/>
<accession>A0A438CE43</accession>
<dbReference type="EMBL" id="QGNW01002290">
    <property type="protein sequence ID" value="RVW21469.1"/>
    <property type="molecule type" value="Genomic_DNA"/>
</dbReference>
<proteinExistence type="predicted"/>
<protein>
    <submittedName>
        <fullName evidence="2">Uncharacterized protein</fullName>
    </submittedName>
</protein>
<dbReference type="Proteomes" id="UP000288805">
    <property type="component" value="Unassembled WGS sequence"/>
</dbReference>
<evidence type="ECO:0000313" key="2">
    <source>
        <dbReference type="EMBL" id="RVW21469.1"/>
    </source>
</evidence>